<protein>
    <submittedName>
        <fullName evidence="2">Uncharacterized protein</fullName>
    </submittedName>
</protein>
<feature type="region of interest" description="Disordered" evidence="1">
    <location>
        <begin position="1"/>
        <end position="91"/>
    </location>
</feature>
<dbReference type="EMBL" id="AP024430">
    <property type="protein sequence ID" value="BCS02575.1"/>
    <property type="molecule type" value="Genomic_DNA"/>
</dbReference>
<reference evidence="2" key="2">
    <citation type="submission" date="2021-02" db="EMBL/GenBank/DDBJ databases">
        <title>Aspergillus luchuensis mut. kawachii IFO 4304 genome sequence.</title>
        <authorList>
            <person name="Mori K."/>
            <person name="Kadooka C."/>
            <person name="Goto M."/>
            <person name="Futagami T."/>
        </authorList>
    </citation>
    <scope>NUCLEOTIDE SEQUENCE</scope>
    <source>
        <strain evidence="2">IFO 4308</strain>
    </source>
</reference>
<evidence type="ECO:0000313" key="2">
    <source>
        <dbReference type="EMBL" id="BCS02575.1"/>
    </source>
</evidence>
<keyword evidence="3" id="KW-1185">Reference proteome</keyword>
<accession>A0A7R8A302</accession>
<dbReference type="OrthoDB" id="4506277at2759"/>
<feature type="compositionally biased region" description="Acidic residues" evidence="1">
    <location>
        <begin position="82"/>
        <end position="91"/>
    </location>
</feature>
<reference evidence="2" key="1">
    <citation type="submission" date="2021-01" db="EMBL/GenBank/DDBJ databases">
        <authorList>
            <consortium name="Aspergillus luchuensis mut. kawachii IFO 4304 genome sequencing consortium"/>
            <person name="Kazuki M."/>
            <person name="Futagami T."/>
        </authorList>
    </citation>
    <scope>NUCLEOTIDE SEQUENCE</scope>
    <source>
        <strain evidence="2">IFO 4308</strain>
    </source>
</reference>
<name>A0A7R8A302_ASPKA</name>
<dbReference type="Proteomes" id="UP000661280">
    <property type="component" value="Chromosome 6"/>
</dbReference>
<dbReference type="KEGG" id="aluc:AKAW2_60839S"/>
<dbReference type="AlphaFoldDB" id="A0A7R8A302"/>
<proteinExistence type="predicted"/>
<organism evidence="2 3">
    <name type="scientific">Aspergillus kawachii</name>
    <name type="common">White koji mold</name>
    <name type="synonym">Aspergillus awamori var. kawachi</name>
    <dbReference type="NCBI Taxonomy" id="1069201"/>
    <lineage>
        <taxon>Eukaryota</taxon>
        <taxon>Fungi</taxon>
        <taxon>Dikarya</taxon>
        <taxon>Ascomycota</taxon>
        <taxon>Pezizomycotina</taxon>
        <taxon>Eurotiomycetes</taxon>
        <taxon>Eurotiomycetidae</taxon>
        <taxon>Eurotiales</taxon>
        <taxon>Aspergillaceae</taxon>
        <taxon>Aspergillus</taxon>
        <taxon>Aspergillus subgen. Circumdati</taxon>
    </lineage>
</organism>
<dbReference type="RefSeq" id="XP_041546337.1">
    <property type="nucleotide sequence ID" value="XM_041693009.1"/>
</dbReference>
<feature type="compositionally biased region" description="Basic and acidic residues" evidence="1">
    <location>
        <begin position="53"/>
        <end position="68"/>
    </location>
</feature>
<sequence>MPSPKGPFSNWQEHSTVERNSADSHGWLSGAIRAMSANRPTRRRDHRKAGGFQREETTREHENIRKVECSPANGSIVPTDPFEMDDQVNRT</sequence>
<gene>
    <name evidence="2" type="ORF">AKAW2_60839S</name>
</gene>
<evidence type="ECO:0000313" key="3">
    <source>
        <dbReference type="Proteomes" id="UP000661280"/>
    </source>
</evidence>
<dbReference type="GeneID" id="64963896"/>
<feature type="compositionally biased region" description="Basic residues" evidence="1">
    <location>
        <begin position="40"/>
        <end position="49"/>
    </location>
</feature>
<evidence type="ECO:0000256" key="1">
    <source>
        <dbReference type="SAM" id="MobiDB-lite"/>
    </source>
</evidence>